<dbReference type="InterPro" id="IPR029058">
    <property type="entry name" value="AB_hydrolase_fold"/>
</dbReference>
<dbReference type="PANTHER" id="PTHR32268:SF11">
    <property type="entry name" value="HOMOSERINE O-ACETYLTRANSFERASE"/>
    <property type="match status" value="1"/>
</dbReference>
<dbReference type="UniPathway" id="UPA00051">
    <property type="reaction ID" value="UER00075"/>
</dbReference>
<comment type="pathway">
    <text evidence="4">Amino-acid biosynthesis; L-methionine biosynthesis via de novo pathway; O-succinyl-L-homoserine from L-homoserine: step 1/1.</text>
</comment>
<evidence type="ECO:0000256" key="5">
    <source>
        <dbReference type="PIRSR" id="PIRSR000443-1"/>
    </source>
</evidence>
<evidence type="ECO:0000256" key="1">
    <source>
        <dbReference type="ARBA" id="ARBA00022679"/>
    </source>
</evidence>
<comment type="similarity">
    <text evidence="4">Belongs to the AB hydrolase superfamily. MetX family.</text>
</comment>
<feature type="active site" evidence="4 5">
    <location>
        <position position="412"/>
    </location>
</feature>
<feature type="binding site" evidence="4">
    <location>
        <position position="253"/>
    </location>
    <ligand>
        <name>substrate</name>
    </ligand>
</feature>
<gene>
    <name evidence="7" type="primary">metX</name>
    <name evidence="4" type="synonym">metXS</name>
    <name evidence="7" type="ORF">SMCB_1817</name>
</gene>
<comment type="function">
    <text evidence="4">Transfers a succinyl group from succinyl-CoA to L-homoserine, forming succinyl-L-homoserine.</text>
</comment>
<feature type="active site" evidence="4 5">
    <location>
        <position position="379"/>
    </location>
</feature>
<dbReference type="PANTHER" id="PTHR32268">
    <property type="entry name" value="HOMOSERINE O-ACETYLTRANSFERASE"/>
    <property type="match status" value="1"/>
</dbReference>
<dbReference type="GO" id="GO:0004414">
    <property type="term" value="F:homoserine O-acetyltransferase activity"/>
    <property type="evidence" value="ECO:0007669"/>
    <property type="project" value="TreeGrafter"/>
</dbReference>
<protein>
    <recommendedName>
        <fullName evidence="4">Homoserine O-succinyltransferase</fullName>
        <shortName evidence="4">HST</shortName>
        <ecNumber evidence="4">2.3.1.46</ecNumber>
    </recommendedName>
    <alternativeName>
        <fullName evidence="4">Homoserine transsuccinylase</fullName>
        <shortName evidence="4">HTS</shortName>
    </alternativeName>
</protein>
<feature type="active site" description="Nucleophile" evidence="4 5">
    <location>
        <position position="183"/>
    </location>
</feature>
<name>A0A060NRQ7_9BURK</name>
<accession>A0A060NRQ7</accession>
<keyword evidence="8" id="KW-1185">Reference proteome</keyword>
<proteinExistence type="inferred from homology"/>
<dbReference type="InterPro" id="IPR000073">
    <property type="entry name" value="AB_hydrolase_1"/>
</dbReference>
<comment type="catalytic activity">
    <reaction evidence="4">
        <text>L-homoserine + succinyl-CoA = O-succinyl-L-homoserine + CoA</text>
        <dbReference type="Rhea" id="RHEA:22008"/>
        <dbReference type="ChEBI" id="CHEBI:57287"/>
        <dbReference type="ChEBI" id="CHEBI:57292"/>
        <dbReference type="ChEBI" id="CHEBI:57476"/>
        <dbReference type="ChEBI" id="CHEBI:57661"/>
        <dbReference type="EC" id="2.3.1.46"/>
    </reaction>
</comment>
<dbReference type="NCBIfam" id="TIGR01392">
    <property type="entry name" value="homoserO_Ac_trn"/>
    <property type="match status" value="1"/>
</dbReference>
<dbReference type="HOGENOM" id="CLU_028760_1_2_4"/>
<dbReference type="Gene3D" id="3.40.50.1820">
    <property type="entry name" value="alpha/beta hydrolase"/>
    <property type="match status" value="1"/>
</dbReference>
<dbReference type="Proteomes" id="UP000066014">
    <property type="component" value="Chromosome"/>
</dbReference>
<evidence type="ECO:0000256" key="4">
    <source>
        <dbReference type="HAMAP-Rule" id="MF_00296"/>
    </source>
</evidence>
<evidence type="ECO:0000256" key="2">
    <source>
        <dbReference type="ARBA" id="ARBA00023167"/>
    </source>
</evidence>
<evidence type="ECO:0000313" key="7">
    <source>
        <dbReference type="EMBL" id="BAO84045.1"/>
    </source>
</evidence>
<keyword evidence="4" id="KW-0963">Cytoplasm</keyword>
<comment type="subunit">
    <text evidence="4">Homodimer.</text>
</comment>
<dbReference type="KEGG" id="cbab:SMCB_1817"/>
<sequence length="454" mass="49845">MRSHNSRHPSPILRAKLFPFGDSFASAFLQTVIATPQTLHFSQALPLSSGAVLPAFDLVYECYGQLNAARSNAVLVCHALNASHHVAGRHADANGAPIPKSEGWWDNLIGPGKPIDTERWFVIGVNNLGSCFGSTGPTHLNPATGQPWGADFPVVTVEDWVNAQARLLDALGIEQLAAVIGGSLGGMQALSWTLQYPRRVRHAVVVASAPNLTAENIAFNEVARRAIVTDPDFHGGHYLRHGTKPRRGLRIARMIGHITYLSDDVMNEKFGRRLQALADLTHAAGASKPSDSHDSPDPATLDALERLAYRYSTQEVEFQIESYLRHQGNKFSDYFDANTYLLITRALDYFDPARDYDGHLSAALARTEARFLLISFSTDWRFAPARSREIVKALLDNKRDVSYAEIDAPHGHDAFLLDDPRYHAAVRSYFEQQIAPTLGLAEAGPGLHSGRATP</sequence>
<dbReference type="GO" id="GO:0009086">
    <property type="term" value="P:methionine biosynthetic process"/>
    <property type="evidence" value="ECO:0007669"/>
    <property type="project" value="UniProtKB-UniRule"/>
</dbReference>
<feature type="site" description="Important for acyl-CoA specificity" evidence="4">
    <location>
        <position position="381"/>
    </location>
</feature>
<dbReference type="GO" id="GO:0005737">
    <property type="term" value="C:cytoplasm"/>
    <property type="evidence" value="ECO:0007669"/>
    <property type="project" value="UniProtKB-SubCell"/>
</dbReference>
<dbReference type="InterPro" id="IPR008220">
    <property type="entry name" value="HAT_MetX-like"/>
</dbReference>
<keyword evidence="4" id="KW-0028">Amino-acid biosynthesis</keyword>
<comment type="caution">
    <text evidence="4">Lacks conserved residue(s) required for the propagation of feature annotation.</text>
</comment>
<evidence type="ECO:0000313" key="8">
    <source>
        <dbReference type="Proteomes" id="UP000066014"/>
    </source>
</evidence>
<keyword evidence="3 4" id="KW-0012">Acyltransferase</keyword>
<dbReference type="PIRSF" id="PIRSF000443">
    <property type="entry name" value="Homoser_Ac_trans"/>
    <property type="match status" value="1"/>
</dbReference>
<dbReference type="GO" id="GO:0009092">
    <property type="term" value="P:homoserine metabolic process"/>
    <property type="evidence" value="ECO:0007669"/>
    <property type="project" value="TreeGrafter"/>
</dbReference>
<evidence type="ECO:0000256" key="3">
    <source>
        <dbReference type="ARBA" id="ARBA00023315"/>
    </source>
</evidence>
<dbReference type="EMBL" id="AP014569">
    <property type="protein sequence ID" value="BAO84045.1"/>
    <property type="molecule type" value="Genomic_DNA"/>
</dbReference>
<evidence type="ECO:0000259" key="6">
    <source>
        <dbReference type="Pfam" id="PF00561"/>
    </source>
</evidence>
<keyword evidence="1 4" id="KW-0808">Transferase</keyword>
<dbReference type="EC" id="2.3.1.46" evidence="4"/>
<dbReference type="NCBIfam" id="NF001209">
    <property type="entry name" value="PRK00175.1"/>
    <property type="match status" value="1"/>
</dbReference>
<dbReference type="HAMAP" id="MF_00296">
    <property type="entry name" value="MetX_acyltransf"/>
    <property type="match status" value="1"/>
</dbReference>
<keyword evidence="2 4" id="KW-0486">Methionine biosynthesis</keyword>
<feature type="binding site" evidence="4">
    <location>
        <position position="413"/>
    </location>
    <ligand>
        <name>substrate</name>
    </ligand>
</feature>
<reference evidence="7 8" key="1">
    <citation type="journal article" date="2014" name="Nat. Commun.">
        <title>Physiological and genomic features of highly alkaliphilic hydrogen-utilizing Betaproteobacteria from a continental serpentinizing site.</title>
        <authorList>
            <person name="Suzuki S."/>
            <person name="Kuenen J.G."/>
            <person name="Schipper K."/>
            <person name="van der Velde S."/>
            <person name="Ishii S."/>
            <person name="Wu A."/>
            <person name="Sorokin D.Y."/>
            <person name="Tenney A."/>
            <person name="Meng X.Y."/>
            <person name="Morrill P.L."/>
            <person name="Kamagata Y."/>
            <person name="Muyzer G."/>
            <person name="Nealson K.H."/>
        </authorList>
    </citation>
    <scope>NUCLEOTIDE SEQUENCE [LARGE SCALE GENOMIC DNA]</scope>
    <source>
        <strain evidence="7 8">B1</strain>
    </source>
</reference>
<organism evidence="7 8">
    <name type="scientific">Serpentinimonas maccroryi</name>
    <dbReference type="NCBI Taxonomy" id="1458426"/>
    <lineage>
        <taxon>Bacteria</taxon>
        <taxon>Pseudomonadati</taxon>
        <taxon>Pseudomonadota</taxon>
        <taxon>Betaproteobacteria</taxon>
        <taxon>Burkholderiales</taxon>
        <taxon>Comamonadaceae</taxon>
        <taxon>Serpentinimonas</taxon>
    </lineage>
</organism>
<dbReference type="AlphaFoldDB" id="A0A060NRQ7"/>
<dbReference type="GO" id="GO:0008899">
    <property type="term" value="F:homoserine O-succinyltransferase activity"/>
    <property type="evidence" value="ECO:0007669"/>
    <property type="project" value="UniProtKB-UniRule"/>
</dbReference>
<feature type="domain" description="AB hydrolase-1" evidence="6">
    <location>
        <begin position="72"/>
        <end position="417"/>
    </location>
</feature>
<comment type="subcellular location">
    <subcellularLocation>
        <location evidence="4">Cytoplasm</location>
    </subcellularLocation>
</comment>
<dbReference type="Pfam" id="PF00561">
    <property type="entry name" value="Abhydrolase_1"/>
    <property type="match status" value="1"/>
</dbReference>
<dbReference type="SUPFAM" id="SSF53474">
    <property type="entry name" value="alpha/beta-Hydrolases"/>
    <property type="match status" value="1"/>
</dbReference>
<dbReference type="STRING" id="1458426.SMCB_1817"/>